<evidence type="ECO:0008006" key="5">
    <source>
        <dbReference type="Google" id="ProtNLM"/>
    </source>
</evidence>
<sequence>MHNDVLPTATSLQIVRVDQGGVNERILAREAKVDYRRVEAASLKMPACFTSAEGKRLFVRMFATLQLNAHFISVIARTRLDPEDVARVETALRERLDAVSAALDRAIDGAEALFKAHGITRVATYDTRALEIEVGVLSSSGRRYLEVLGKLDQLMPLLQTLEIHEVITTREVDKQRALVKRQVRGVATAARNFASGLRRRMNAPEVEIEGQGDLVEEATPDGASAQAGEDVAITALPPAAPVDEADVSVEGENGETAAPRIATV</sequence>
<dbReference type="EMBL" id="HBIU01045157">
    <property type="protein sequence ID" value="CAE0641508.1"/>
    <property type="molecule type" value="Transcribed_RNA"/>
</dbReference>
<gene>
    <name evidence="2" type="ORF">HAKA00212_LOCUS20334</name>
    <name evidence="3" type="ORF">HAKA00212_LOCUS20336</name>
    <name evidence="4" type="ORF">HAKA00212_LOCUS20339</name>
</gene>
<evidence type="ECO:0000313" key="2">
    <source>
        <dbReference type="EMBL" id="CAE0641506.1"/>
    </source>
</evidence>
<feature type="compositionally biased region" description="Acidic residues" evidence="1">
    <location>
        <begin position="243"/>
        <end position="253"/>
    </location>
</feature>
<dbReference type="AlphaFoldDB" id="A0A6V1UDD6"/>
<accession>A0A6V1UDD6</accession>
<name>A0A6V1UDD6_HETAK</name>
<dbReference type="EMBL" id="HBIU01045155">
    <property type="protein sequence ID" value="CAE0641506.1"/>
    <property type="molecule type" value="Transcribed_RNA"/>
</dbReference>
<dbReference type="EMBL" id="HBIU01045160">
    <property type="protein sequence ID" value="CAE0641511.1"/>
    <property type="molecule type" value="Transcribed_RNA"/>
</dbReference>
<evidence type="ECO:0000313" key="3">
    <source>
        <dbReference type="EMBL" id="CAE0641508.1"/>
    </source>
</evidence>
<proteinExistence type="predicted"/>
<protein>
    <recommendedName>
        <fullName evidence="5">DUF1845 domain-containing protein</fullName>
    </recommendedName>
</protein>
<organism evidence="2">
    <name type="scientific">Heterosigma akashiwo</name>
    <name type="common">Chromophytic alga</name>
    <name type="synonym">Heterosigma carterae</name>
    <dbReference type="NCBI Taxonomy" id="2829"/>
    <lineage>
        <taxon>Eukaryota</taxon>
        <taxon>Sar</taxon>
        <taxon>Stramenopiles</taxon>
        <taxon>Ochrophyta</taxon>
        <taxon>Raphidophyceae</taxon>
        <taxon>Chattonellales</taxon>
        <taxon>Chattonellaceae</taxon>
        <taxon>Heterosigma</taxon>
    </lineage>
</organism>
<feature type="region of interest" description="Disordered" evidence="1">
    <location>
        <begin position="239"/>
        <end position="264"/>
    </location>
</feature>
<evidence type="ECO:0000256" key="1">
    <source>
        <dbReference type="SAM" id="MobiDB-lite"/>
    </source>
</evidence>
<reference evidence="2" key="1">
    <citation type="submission" date="2021-01" db="EMBL/GenBank/DDBJ databases">
        <authorList>
            <person name="Corre E."/>
            <person name="Pelletier E."/>
            <person name="Niang G."/>
            <person name="Scheremetjew M."/>
            <person name="Finn R."/>
            <person name="Kale V."/>
            <person name="Holt S."/>
            <person name="Cochrane G."/>
            <person name="Meng A."/>
            <person name="Brown T."/>
            <person name="Cohen L."/>
        </authorList>
    </citation>
    <scope>NUCLEOTIDE SEQUENCE</scope>
    <source>
        <strain evidence="2">CCMP3107</strain>
    </source>
</reference>
<evidence type="ECO:0000313" key="4">
    <source>
        <dbReference type="EMBL" id="CAE0641511.1"/>
    </source>
</evidence>